<dbReference type="PANTHER" id="PTHR36575:SF2">
    <property type="entry name" value="CHITIN-BINDING TYPE-4 DOMAIN-CONTAINING PROTEIN-RELATED"/>
    <property type="match status" value="1"/>
</dbReference>
<dbReference type="InterPro" id="IPR052282">
    <property type="entry name" value="Starch-active_LPMO"/>
</dbReference>
<dbReference type="EMBL" id="NEDP02005473">
    <property type="protein sequence ID" value="OWF40356.1"/>
    <property type="molecule type" value="Genomic_DNA"/>
</dbReference>
<evidence type="ECO:0000313" key="10">
    <source>
        <dbReference type="Proteomes" id="UP000242188"/>
    </source>
</evidence>
<organism evidence="9 10">
    <name type="scientific">Mizuhopecten yessoensis</name>
    <name type="common">Japanese scallop</name>
    <name type="synonym">Patinopecten yessoensis</name>
    <dbReference type="NCBI Taxonomy" id="6573"/>
    <lineage>
        <taxon>Eukaryota</taxon>
        <taxon>Metazoa</taxon>
        <taxon>Spiralia</taxon>
        <taxon>Lophotrochozoa</taxon>
        <taxon>Mollusca</taxon>
        <taxon>Bivalvia</taxon>
        <taxon>Autobranchia</taxon>
        <taxon>Pteriomorphia</taxon>
        <taxon>Pectinida</taxon>
        <taxon>Pectinoidea</taxon>
        <taxon>Pectinidae</taxon>
        <taxon>Mizuhopecten</taxon>
    </lineage>
</organism>
<dbReference type="GO" id="GO:0046872">
    <property type="term" value="F:metal ion binding"/>
    <property type="evidence" value="ECO:0007669"/>
    <property type="project" value="UniProtKB-KW"/>
</dbReference>
<reference evidence="9 10" key="1">
    <citation type="journal article" date="2017" name="Nat. Ecol. Evol.">
        <title>Scallop genome provides insights into evolution of bilaterian karyotype and development.</title>
        <authorList>
            <person name="Wang S."/>
            <person name="Zhang J."/>
            <person name="Jiao W."/>
            <person name="Li J."/>
            <person name="Xun X."/>
            <person name="Sun Y."/>
            <person name="Guo X."/>
            <person name="Huan P."/>
            <person name="Dong B."/>
            <person name="Zhang L."/>
            <person name="Hu X."/>
            <person name="Sun X."/>
            <person name="Wang J."/>
            <person name="Zhao C."/>
            <person name="Wang Y."/>
            <person name="Wang D."/>
            <person name="Huang X."/>
            <person name="Wang R."/>
            <person name="Lv J."/>
            <person name="Li Y."/>
            <person name="Zhang Z."/>
            <person name="Liu B."/>
            <person name="Lu W."/>
            <person name="Hui Y."/>
            <person name="Liang J."/>
            <person name="Zhou Z."/>
            <person name="Hou R."/>
            <person name="Li X."/>
            <person name="Liu Y."/>
            <person name="Li H."/>
            <person name="Ning X."/>
            <person name="Lin Y."/>
            <person name="Zhao L."/>
            <person name="Xing Q."/>
            <person name="Dou J."/>
            <person name="Li Y."/>
            <person name="Mao J."/>
            <person name="Guo H."/>
            <person name="Dou H."/>
            <person name="Li T."/>
            <person name="Mu C."/>
            <person name="Jiang W."/>
            <person name="Fu Q."/>
            <person name="Fu X."/>
            <person name="Miao Y."/>
            <person name="Liu J."/>
            <person name="Yu Q."/>
            <person name="Li R."/>
            <person name="Liao H."/>
            <person name="Li X."/>
            <person name="Kong Y."/>
            <person name="Jiang Z."/>
            <person name="Chourrout D."/>
            <person name="Li R."/>
            <person name="Bao Z."/>
        </authorList>
    </citation>
    <scope>NUCLEOTIDE SEQUENCE [LARGE SCALE GENOMIC DNA]</scope>
    <source>
        <strain evidence="9 10">PY_sf001</strain>
    </source>
</reference>
<feature type="chain" id="PRO_5013210744" description="Chitin-binding type-4 domain-containing protein" evidence="7">
    <location>
        <begin position="20"/>
        <end position="321"/>
    </location>
</feature>
<evidence type="ECO:0000256" key="3">
    <source>
        <dbReference type="ARBA" id="ARBA00023008"/>
    </source>
</evidence>
<keyword evidence="7" id="KW-0732">Signal</keyword>
<gene>
    <name evidence="9" type="ORF">KP79_PYT05505</name>
</gene>
<feature type="domain" description="Chitin-binding type-4" evidence="8">
    <location>
        <begin position="20"/>
        <end position="199"/>
    </location>
</feature>
<evidence type="ECO:0000256" key="1">
    <source>
        <dbReference type="ARBA" id="ARBA00001973"/>
    </source>
</evidence>
<proteinExistence type="inferred from homology"/>
<feature type="signal peptide" evidence="7">
    <location>
        <begin position="1"/>
        <end position="19"/>
    </location>
</feature>
<dbReference type="OrthoDB" id="64893at2759"/>
<name>A0A210PV66_MIZYE</name>
<dbReference type="AlphaFoldDB" id="A0A210PV66"/>
<comment type="similarity">
    <text evidence="6">Belongs to the polysaccharide monooxygenase AA13 family.</text>
</comment>
<dbReference type="PANTHER" id="PTHR36575">
    <property type="entry name" value="BINDING PROTEIN, PUTATIVE (AFU_ORTHOLOGUE AFUA_1G14430)-RELATED"/>
    <property type="match status" value="1"/>
</dbReference>
<comment type="caution">
    <text evidence="9">The sequence shown here is derived from an EMBL/GenBank/DDBJ whole genome shotgun (WGS) entry which is preliminary data.</text>
</comment>
<dbReference type="Pfam" id="PF03067">
    <property type="entry name" value="LPMO_10"/>
    <property type="match status" value="1"/>
</dbReference>
<evidence type="ECO:0000313" key="9">
    <source>
        <dbReference type="EMBL" id="OWF40356.1"/>
    </source>
</evidence>
<evidence type="ECO:0000259" key="8">
    <source>
        <dbReference type="Pfam" id="PF03067"/>
    </source>
</evidence>
<dbReference type="InterPro" id="IPR004302">
    <property type="entry name" value="Cellulose/chitin-bd_N"/>
</dbReference>
<accession>A0A210PV66</accession>
<evidence type="ECO:0000256" key="7">
    <source>
        <dbReference type="SAM" id="SignalP"/>
    </source>
</evidence>
<keyword evidence="3" id="KW-0186">Copper</keyword>
<evidence type="ECO:0000256" key="4">
    <source>
        <dbReference type="ARBA" id="ARBA00023157"/>
    </source>
</evidence>
<evidence type="ECO:0000256" key="6">
    <source>
        <dbReference type="ARBA" id="ARBA00034311"/>
    </source>
</evidence>
<dbReference type="Proteomes" id="UP000242188">
    <property type="component" value="Unassembled WGS sequence"/>
</dbReference>
<keyword evidence="10" id="KW-1185">Reference proteome</keyword>
<keyword evidence="4" id="KW-1015">Disulfide bond</keyword>
<keyword evidence="2" id="KW-0479">Metal-binding</keyword>
<dbReference type="Gene3D" id="2.70.50.50">
    <property type="entry name" value="chitin-binding protein cbp21"/>
    <property type="match status" value="1"/>
</dbReference>
<protein>
    <recommendedName>
        <fullName evidence="8">Chitin-binding type-4 domain-containing protein</fullName>
    </recommendedName>
</protein>
<sequence>MSYWAVLLSLLALLTTVRGHGFLKRPAQRSTVWREGLNPALVKNYNDMEVNCGGAGRQYSETNDGRCGTCGDAFDGTRDHELGGKYGSGYISPNAVYTQGQVIPAVVDITANHKGWFEFRICPAKNNYTPVTKECLESNVLTLDGGSTRYILPSTTKGDIAINVHLPDDLSCDHCVLQWYWKAGNSNKNQETFVNCADVTINALAVQPSPSPTTTSTAAMPNSSTLPTTTLPSTMACYPGQSRVCRWTGPDNPMMNQSQLDAFCASTSSGAFFEMNCRCGCEWSMVPGDCTGIQRTWENIPNADPFCAANCGQCPTSHCRC</sequence>
<comment type="cofactor">
    <cofactor evidence="1">
        <name>Cu(2+)</name>
        <dbReference type="ChEBI" id="CHEBI:29036"/>
    </cofactor>
</comment>
<evidence type="ECO:0000256" key="2">
    <source>
        <dbReference type="ARBA" id="ARBA00022723"/>
    </source>
</evidence>
<evidence type="ECO:0000256" key="5">
    <source>
        <dbReference type="ARBA" id="ARBA00023180"/>
    </source>
</evidence>
<keyword evidence="5" id="KW-0325">Glycoprotein</keyword>